<keyword evidence="2" id="KW-0479">Metal-binding</keyword>
<dbReference type="GO" id="GO:0008448">
    <property type="term" value="F:N-acetylglucosamine-6-phosphate deacetylase activity"/>
    <property type="evidence" value="ECO:0007669"/>
    <property type="project" value="UniProtKB-EC"/>
</dbReference>
<dbReference type="Proteomes" id="UP001597297">
    <property type="component" value="Unassembled WGS sequence"/>
</dbReference>
<dbReference type="SUPFAM" id="SSF51338">
    <property type="entry name" value="Composite domain of metallo-dependent hydrolases"/>
    <property type="match status" value="1"/>
</dbReference>
<dbReference type="EC" id="3.5.1.25" evidence="7"/>
<evidence type="ECO:0000256" key="1">
    <source>
        <dbReference type="ARBA" id="ARBA00010716"/>
    </source>
</evidence>
<evidence type="ECO:0000259" key="6">
    <source>
        <dbReference type="Pfam" id="PF01979"/>
    </source>
</evidence>
<reference evidence="8" key="1">
    <citation type="journal article" date="2019" name="Int. J. Syst. Evol. Microbiol.">
        <title>The Global Catalogue of Microorganisms (GCM) 10K type strain sequencing project: providing services to taxonomists for standard genome sequencing and annotation.</title>
        <authorList>
            <consortium name="The Broad Institute Genomics Platform"/>
            <consortium name="The Broad Institute Genome Sequencing Center for Infectious Disease"/>
            <person name="Wu L."/>
            <person name="Ma J."/>
        </authorList>
    </citation>
    <scope>NUCLEOTIDE SEQUENCE [LARGE SCALE GENOMIC DNA]</scope>
    <source>
        <strain evidence="8">JCM 16545</strain>
    </source>
</reference>
<dbReference type="Pfam" id="PF01979">
    <property type="entry name" value="Amidohydro_1"/>
    <property type="match status" value="1"/>
</dbReference>
<dbReference type="EMBL" id="JBHUJC010000034">
    <property type="protein sequence ID" value="MFD2276901.1"/>
    <property type="molecule type" value="Genomic_DNA"/>
</dbReference>
<dbReference type="InterPro" id="IPR006680">
    <property type="entry name" value="Amidohydro-rel"/>
</dbReference>
<dbReference type="RefSeq" id="WP_377092814.1">
    <property type="nucleotide sequence ID" value="NZ_JBHSJM010000001.1"/>
</dbReference>
<sequence>MTTLIANAHIISPDFELQHGAIALENGFISGVYRSDQPIPQADKHFDAQGQYAFPGFIDIHAHGAAGADLCDNDLESIRHIAKQKLAEGVTTWLPTTLTQPQQILLEIADKCKQYRAKQEFVKTPGIHLEGPYINSNKAGAQNPQHVRQASIEELHAIHAVTPICLLSLAPCQRNAIQLIAAADQLEILTSAAHTEADYTQIASAKRAGLSQLTHFGNAMTGLHHREIGTVGAGLLDDDLSLELICDGIHLSPEFIQLVFKLKSIDRIQLITDSMAGSWLTNGSCSLGGLDVIVENKVARLKKSGALAGSTLTYNQGLKLAAEYTKLPLTQLVKTTSLNQAQALGFSQHGKIEKGFTADIAILDTNLLPTATFVDGQQRF</sequence>
<keyword evidence="4 5" id="KW-0119">Carbohydrate metabolism</keyword>
<dbReference type="Gene3D" id="2.30.40.10">
    <property type="entry name" value="Urease, subunit C, domain 1"/>
    <property type="match status" value="1"/>
</dbReference>
<evidence type="ECO:0000313" key="8">
    <source>
        <dbReference type="Proteomes" id="UP001597297"/>
    </source>
</evidence>
<evidence type="ECO:0000313" key="7">
    <source>
        <dbReference type="EMBL" id="MFD2276901.1"/>
    </source>
</evidence>
<keyword evidence="3 5" id="KW-0378">Hydrolase</keyword>
<name>A0ABW5E2Q7_9BACT</name>
<comment type="caution">
    <text evidence="7">The sequence shown here is derived from an EMBL/GenBank/DDBJ whole genome shotgun (WGS) entry which is preliminary data.</text>
</comment>
<protein>
    <submittedName>
        <fullName evidence="7">N-acetylglucosamine-6-phosphate deacetylase</fullName>
        <ecNumber evidence="7">3.5.1.25</ecNumber>
    </submittedName>
</protein>
<dbReference type="InterPro" id="IPR032466">
    <property type="entry name" value="Metal_Hydrolase"/>
</dbReference>
<dbReference type="PANTHER" id="PTHR11113">
    <property type="entry name" value="N-ACETYLGLUCOSAMINE-6-PHOSPHATE DEACETYLASE"/>
    <property type="match status" value="1"/>
</dbReference>
<dbReference type="InterPro" id="IPR011059">
    <property type="entry name" value="Metal-dep_hydrolase_composite"/>
</dbReference>
<accession>A0ABW5E2Q7</accession>
<keyword evidence="8" id="KW-1185">Reference proteome</keyword>
<dbReference type="PIRSF" id="PIRSF038994">
    <property type="entry name" value="NagA"/>
    <property type="match status" value="1"/>
</dbReference>
<evidence type="ECO:0000256" key="2">
    <source>
        <dbReference type="ARBA" id="ARBA00022723"/>
    </source>
</evidence>
<dbReference type="Gene3D" id="3.20.20.140">
    <property type="entry name" value="Metal-dependent hydrolases"/>
    <property type="match status" value="1"/>
</dbReference>
<feature type="domain" description="Amidohydrolase-related" evidence="6">
    <location>
        <begin position="53"/>
        <end position="374"/>
    </location>
</feature>
<dbReference type="PANTHER" id="PTHR11113:SF14">
    <property type="entry name" value="N-ACETYLGLUCOSAMINE-6-PHOSPHATE DEACETYLASE"/>
    <property type="match status" value="1"/>
</dbReference>
<dbReference type="InterPro" id="IPR003764">
    <property type="entry name" value="GlcNAc_6-P_deAcase"/>
</dbReference>
<evidence type="ECO:0000256" key="5">
    <source>
        <dbReference type="PIRNR" id="PIRNR038994"/>
    </source>
</evidence>
<dbReference type="SUPFAM" id="SSF51556">
    <property type="entry name" value="Metallo-dependent hydrolases"/>
    <property type="match status" value="1"/>
</dbReference>
<comment type="similarity">
    <text evidence="1 5">Belongs to the metallo-dependent hydrolases superfamily. NagA family.</text>
</comment>
<evidence type="ECO:0000256" key="3">
    <source>
        <dbReference type="ARBA" id="ARBA00022801"/>
    </source>
</evidence>
<proteinExistence type="inferred from homology"/>
<dbReference type="NCBIfam" id="TIGR00221">
    <property type="entry name" value="nagA"/>
    <property type="match status" value="1"/>
</dbReference>
<organism evidence="7 8">
    <name type="scientific">Rubritalea spongiae</name>
    <dbReference type="NCBI Taxonomy" id="430797"/>
    <lineage>
        <taxon>Bacteria</taxon>
        <taxon>Pseudomonadati</taxon>
        <taxon>Verrucomicrobiota</taxon>
        <taxon>Verrucomicrobiia</taxon>
        <taxon>Verrucomicrobiales</taxon>
        <taxon>Rubritaleaceae</taxon>
        <taxon>Rubritalea</taxon>
    </lineage>
</organism>
<evidence type="ECO:0000256" key="4">
    <source>
        <dbReference type="ARBA" id="ARBA00023277"/>
    </source>
</evidence>
<gene>
    <name evidence="7" type="primary">nagA</name>
    <name evidence="7" type="ORF">ACFSQZ_10500</name>
</gene>